<proteinExistence type="predicted"/>
<evidence type="ECO:0000313" key="4">
    <source>
        <dbReference type="Proteomes" id="UP000594342"/>
    </source>
</evidence>
<dbReference type="SUPFAM" id="SSF48097">
    <property type="entry name" value="Regulator of G-protein signaling, RGS"/>
    <property type="match status" value="1"/>
</dbReference>
<feature type="compositionally biased region" description="Low complexity" evidence="1">
    <location>
        <begin position="204"/>
        <end position="221"/>
    </location>
</feature>
<dbReference type="Proteomes" id="UP000594342">
    <property type="component" value="Unassembled WGS sequence"/>
</dbReference>
<accession>A0A5K0U9R1</accession>
<protein>
    <submittedName>
        <fullName evidence="3">RGS domain containing protein</fullName>
    </submittedName>
</protein>
<dbReference type="InterPro" id="IPR016137">
    <property type="entry name" value="RGS"/>
</dbReference>
<name>A0A5K0U9R1_9VIRU</name>
<dbReference type="SMART" id="SM00315">
    <property type="entry name" value="RGS"/>
    <property type="match status" value="1"/>
</dbReference>
<dbReference type="EMBL" id="UPSH01000001">
    <property type="protein sequence ID" value="VBB18153.1"/>
    <property type="molecule type" value="Genomic_DNA"/>
</dbReference>
<feature type="domain" description="RGS" evidence="2">
    <location>
        <begin position="69"/>
        <end position="196"/>
    </location>
</feature>
<evidence type="ECO:0000259" key="2">
    <source>
        <dbReference type="PROSITE" id="PS50132"/>
    </source>
</evidence>
<evidence type="ECO:0000313" key="3">
    <source>
        <dbReference type="EMBL" id="VBB18153.1"/>
    </source>
</evidence>
<keyword evidence="4" id="KW-1185">Reference proteome</keyword>
<dbReference type="InterPro" id="IPR036305">
    <property type="entry name" value="RGS_sf"/>
</dbReference>
<feature type="compositionally biased region" description="Polar residues" evidence="1">
    <location>
        <begin position="222"/>
        <end position="231"/>
    </location>
</feature>
<feature type="region of interest" description="Disordered" evidence="1">
    <location>
        <begin position="204"/>
        <end position="231"/>
    </location>
</feature>
<dbReference type="InterPro" id="IPR044926">
    <property type="entry name" value="RGS_subdomain_2"/>
</dbReference>
<comment type="caution">
    <text evidence="3">The sequence shown here is derived from an EMBL/GenBank/DDBJ whole genome shotgun (WGS) entry which is preliminary data.</text>
</comment>
<sequence length="276" mass="31334">MPHKKYKSLPDIKNPQNCENEIPQVPYNERHRSKLGIKIKSDNTLTTKALVIVIDNKERVITSADVKESMADCLSQSDSYVVFKYFCEKVAHTEELYLFLEEYRRYKSLFGKASLNEIIEHAKKISSKFIEQESHHALNLFDVIRAKILTKTKHINGDGSHLVLLSSEGSWAKLFDEAHDDVMNTLEYDTYPKFREWVTTNASAGTSAGTSGNVSATSTSAQAHTVPTPTKHYTAQTERLGHLVQQREKIEMSNQSNTLRTGLHGRSRSIKRFFGL</sequence>
<reference evidence="3 4" key="1">
    <citation type="submission" date="2018-10" db="EMBL/GenBank/DDBJ databases">
        <authorList>
            <consortium name="IHU Genomes"/>
        </authorList>
    </citation>
    <scope>NUCLEOTIDE SEQUENCE [LARGE SCALE GENOMIC DNA]</scope>
    <source>
        <strain evidence="3 4">A1</strain>
    </source>
</reference>
<gene>
    <name evidence="3" type="ORF">YASMINEVIRUS_616</name>
</gene>
<evidence type="ECO:0000256" key="1">
    <source>
        <dbReference type="SAM" id="MobiDB-lite"/>
    </source>
</evidence>
<organism evidence="3 4">
    <name type="scientific">Yasminevirus sp. GU-2018</name>
    <dbReference type="NCBI Taxonomy" id="2420051"/>
    <lineage>
        <taxon>Viruses</taxon>
        <taxon>Varidnaviria</taxon>
        <taxon>Bamfordvirae</taxon>
        <taxon>Nucleocytoviricota</taxon>
        <taxon>Megaviricetes</taxon>
        <taxon>Imitervirales</taxon>
        <taxon>Mimiviridae</taxon>
        <taxon>Klosneuvirinae</taxon>
        <taxon>Yasminevirus</taxon>
        <taxon>Yasminevirus saudimassiliense</taxon>
    </lineage>
</organism>
<dbReference type="PROSITE" id="PS50132">
    <property type="entry name" value="RGS"/>
    <property type="match status" value="1"/>
</dbReference>
<dbReference type="Pfam" id="PF00615">
    <property type="entry name" value="RGS"/>
    <property type="match status" value="1"/>
</dbReference>
<dbReference type="Gene3D" id="1.10.167.10">
    <property type="entry name" value="Regulator of G-protein Signalling 4, domain 2"/>
    <property type="match status" value="1"/>
</dbReference>